<gene>
    <name evidence="3" type="ORF">EUGRSUZ_F01632</name>
</gene>
<proteinExistence type="predicted"/>
<dbReference type="SMART" id="SM00584">
    <property type="entry name" value="TLDc"/>
    <property type="match status" value="1"/>
</dbReference>
<feature type="domain" description="TLDc" evidence="2">
    <location>
        <begin position="289"/>
        <end position="485"/>
    </location>
</feature>
<reference evidence="3" key="1">
    <citation type="submission" date="2013-07" db="EMBL/GenBank/DDBJ databases">
        <title>The genome of Eucalyptus grandis.</title>
        <authorList>
            <person name="Schmutz J."/>
            <person name="Hayes R."/>
            <person name="Myburg A."/>
            <person name="Tuskan G."/>
            <person name="Grattapaglia D."/>
            <person name="Rokhsar D.S."/>
        </authorList>
    </citation>
    <scope>NUCLEOTIDE SEQUENCE</scope>
    <source>
        <tissue evidence="3">Leaf extractions</tissue>
    </source>
</reference>
<dbReference type="EMBL" id="KK198758">
    <property type="protein sequence ID" value="KCW67934.1"/>
    <property type="molecule type" value="Genomic_DNA"/>
</dbReference>
<organism evidence="3">
    <name type="scientific">Eucalyptus grandis</name>
    <name type="common">Flooded gum</name>
    <dbReference type="NCBI Taxonomy" id="71139"/>
    <lineage>
        <taxon>Eukaryota</taxon>
        <taxon>Viridiplantae</taxon>
        <taxon>Streptophyta</taxon>
        <taxon>Embryophyta</taxon>
        <taxon>Tracheophyta</taxon>
        <taxon>Spermatophyta</taxon>
        <taxon>Magnoliopsida</taxon>
        <taxon>eudicotyledons</taxon>
        <taxon>Gunneridae</taxon>
        <taxon>Pentapetalae</taxon>
        <taxon>rosids</taxon>
        <taxon>malvids</taxon>
        <taxon>Myrtales</taxon>
        <taxon>Myrtaceae</taxon>
        <taxon>Myrtoideae</taxon>
        <taxon>Eucalypteae</taxon>
        <taxon>Eucalyptus</taxon>
    </lineage>
</organism>
<dbReference type="Pfam" id="PF07534">
    <property type="entry name" value="TLD"/>
    <property type="match status" value="1"/>
</dbReference>
<dbReference type="KEGG" id="egr:104448820"/>
<dbReference type="FunCoup" id="A0A059BPK5">
    <property type="interactions" value="1473"/>
</dbReference>
<dbReference type="AlphaFoldDB" id="A0A059BPK5"/>
<sequence length="541" mass="59499">MGASSSSEQKASPEQREAESAAAAAGALPMLRKAFADLADPRTSAVPVASLQRCLSLRCDKPISSATRVPPDSFSGLLENVGASIVDVFFVAEKGGLSWVEFVKGYVKCCGRMAVSMVVSNLLRVFALAANKAGHQVDLQFESDEADCKVGGHLVPTDVLMLLWMCWTMLWSSKVHKLPRGKAALFLPDISCLVLSAVVSCADNGSSLNLWNFDIFGSEVQLPAGKFVAWALATVPTLPECYSQFIHEHLGNCSISQQDELEPSNSSSGDITSVETSGAHLLTPGRAWAISLTARNALREEILTHCFFSNCDKIEENLLYRSSLHGKGLNRFWSNTEGYLGPLLMLVSGYSGDSHEANTRDKKWVIGVLLQQGLESRDHFYGSPGNLYAVDPIFHAYLPSGKEKNFIYSHLHPSARVYEPHPKPVGLGFGGTIGNERIFIDEDFARITLRHHAVDKTHQPGPLFPNQGYLATDAFILEVEVWGLGGTKAKEAQASVKKREQLFTEQRRKVDLKTFASWEDSPEKMMMDMMNDPNSVRREDR</sequence>
<evidence type="ECO:0000256" key="1">
    <source>
        <dbReference type="SAM" id="MobiDB-lite"/>
    </source>
</evidence>
<feature type="region of interest" description="Disordered" evidence="1">
    <location>
        <begin position="1"/>
        <end position="24"/>
    </location>
</feature>
<evidence type="ECO:0000313" key="3">
    <source>
        <dbReference type="EMBL" id="KCW67934.1"/>
    </source>
</evidence>
<dbReference type="InParanoid" id="A0A059BPK5"/>
<accession>A0A059BPK5</accession>
<evidence type="ECO:0000259" key="2">
    <source>
        <dbReference type="PROSITE" id="PS51886"/>
    </source>
</evidence>
<dbReference type="InterPro" id="IPR006571">
    <property type="entry name" value="TLDc_dom"/>
</dbReference>
<dbReference type="PANTHER" id="PTHR23354">
    <property type="entry name" value="NUCLEOLAR PROTEIN 7/ESTROGEN RECEPTOR COACTIVATOR-RELATED"/>
    <property type="match status" value="1"/>
</dbReference>
<dbReference type="PANTHER" id="PTHR23354:SF104">
    <property type="entry name" value="TLD-DOMAIN CONTAINING NUCLEOLAR PROTEIN"/>
    <property type="match status" value="1"/>
</dbReference>
<name>A0A059BPK5_EUCGR</name>
<protein>
    <recommendedName>
        <fullName evidence="2">TLDc domain-containing protein</fullName>
    </recommendedName>
</protein>
<dbReference type="PROSITE" id="PS51886">
    <property type="entry name" value="TLDC"/>
    <property type="match status" value="1"/>
</dbReference>
<dbReference type="Gramene" id="KCW67934">
    <property type="protein sequence ID" value="KCW67934"/>
    <property type="gene ID" value="EUGRSUZ_F01632"/>
</dbReference>
<dbReference type="OMA" id="GNERIFM"/>
<dbReference type="eggNOG" id="KOG4636">
    <property type="taxonomic scope" value="Eukaryota"/>
</dbReference>
<feature type="compositionally biased region" description="Polar residues" evidence="1">
    <location>
        <begin position="1"/>
        <end position="10"/>
    </location>
</feature>
<dbReference type="OrthoDB" id="289228at2759"/>